<protein>
    <submittedName>
        <fullName evidence="3">NAD dependent epimerase/dehydratase, putative</fullName>
    </submittedName>
</protein>
<comment type="similarity">
    <text evidence="2">Belongs to the NAD(P)-dependent epimerase/dehydratase family. Dihydroflavonol-4-reductase subfamily.</text>
</comment>
<dbReference type="InterPro" id="IPR036291">
    <property type="entry name" value="NAD(P)-bd_dom_sf"/>
</dbReference>
<name>B6QLC9_TALMQ</name>
<keyword evidence="1" id="KW-0560">Oxidoreductase</keyword>
<dbReference type="STRING" id="441960.B6QLC9"/>
<dbReference type="GO" id="GO:0016616">
    <property type="term" value="F:oxidoreductase activity, acting on the CH-OH group of donors, NAD or NADP as acceptor"/>
    <property type="evidence" value="ECO:0007669"/>
    <property type="project" value="TreeGrafter"/>
</dbReference>
<dbReference type="InterPro" id="IPR050425">
    <property type="entry name" value="NAD(P)_dehydrat-like"/>
</dbReference>
<proteinExistence type="inferred from homology"/>
<reference evidence="4" key="1">
    <citation type="journal article" date="2015" name="Genome Announc.">
        <title>Genome sequence of the AIDS-associated pathogen Penicillium marneffei (ATCC18224) and its near taxonomic relative Talaromyces stipitatus (ATCC10500).</title>
        <authorList>
            <person name="Nierman W.C."/>
            <person name="Fedorova-Abrams N.D."/>
            <person name="Andrianopoulos A."/>
        </authorList>
    </citation>
    <scope>NUCLEOTIDE SEQUENCE [LARGE SCALE GENOMIC DNA]</scope>
    <source>
        <strain evidence="4">ATCC 18224 / CBS 334.59 / QM 7333</strain>
    </source>
</reference>
<dbReference type="HOGENOM" id="CLU_007383_9_2_1"/>
<dbReference type="PANTHER" id="PTHR10366:SF562">
    <property type="entry name" value="ALDEHYDE REDUCTASE II (AFU_ORTHOLOGUE AFUA_1G11360)"/>
    <property type="match status" value="1"/>
</dbReference>
<evidence type="ECO:0000256" key="2">
    <source>
        <dbReference type="ARBA" id="ARBA00023445"/>
    </source>
</evidence>
<dbReference type="PhylomeDB" id="B6QLC9"/>
<sequence>MDMNMDPQNHDLIEKTINSNLRLLEAAARQSSSVKSVVITSSLAACALPTTGVPYTIDPTTWNVKAIAQTSNNVVVEDETSKALGEQESFAWVHKHAPLPFSFNTVVPNVNFGMAISPPNMGYRSTAAVLDAVVKGYPAAPSILPSRWYVDVEDTALLHLAALTRDDMYDERLLAFAGRYSWTQILEILHRRFPGRIGLKALPLDGSEVVDAGQVDNRRSIQVLKMTGKKEGFTSLEDMLVKAMDTIFENQGKNMPKTRIDLYYESLAR</sequence>
<gene>
    <name evidence="3" type="ORF">PMAA_056950</name>
</gene>
<dbReference type="PANTHER" id="PTHR10366">
    <property type="entry name" value="NAD DEPENDENT EPIMERASE/DEHYDRATASE"/>
    <property type="match status" value="1"/>
</dbReference>
<accession>B6QLC9</accession>
<dbReference type="SUPFAM" id="SSF51735">
    <property type="entry name" value="NAD(P)-binding Rossmann-fold domains"/>
    <property type="match status" value="1"/>
</dbReference>
<dbReference type="EMBL" id="DS995903">
    <property type="protein sequence ID" value="EEA21906.1"/>
    <property type="molecule type" value="Genomic_DNA"/>
</dbReference>
<evidence type="ECO:0000256" key="1">
    <source>
        <dbReference type="ARBA" id="ARBA00023002"/>
    </source>
</evidence>
<dbReference type="AlphaFoldDB" id="B6QLC9"/>
<dbReference type="OrthoDB" id="2735536at2759"/>
<dbReference type="Gene3D" id="3.40.50.720">
    <property type="entry name" value="NAD(P)-binding Rossmann-like Domain"/>
    <property type="match status" value="1"/>
</dbReference>
<dbReference type="Proteomes" id="UP000001294">
    <property type="component" value="Unassembled WGS sequence"/>
</dbReference>
<dbReference type="VEuPathDB" id="FungiDB:PMAA_056950"/>
<keyword evidence="4" id="KW-1185">Reference proteome</keyword>
<evidence type="ECO:0000313" key="3">
    <source>
        <dbReference type="EMBL" id="EEA21906.1"/>
    </source>
</evidence>
<organism evidence="3 4">
    <name type="scientific">Talaromyces marneffei (strain ATCC 18224 / CBS 334.59 / QM 7333)</name>
    <name type="common">Penicillium marneffei</name>
    <dbReference type="NCBI Taxonomy" id="441960"/>
    <lineage>
        <taxon>Eukaryota</taxon>
        <taxon>Fungi</taxon>
        <taxon>Dikarya</taxon>
        <taxon>Ascomycota</taxon>
        <taxon>Pezizomycotina</taxon>
        <taxon>Eurotiomycetes</taxon>
        <taxon>Eurotiomycetidae</taxon>
        <taxon>Eurotiales</taxon>
        <taxon>Trichocomaceae</taxon>
        <taxon>Talaromyces</taxon>
        <taxon>Talaromyces sect. Talaromyces</taxon>
    </lineage>
</organism>
<evidence type="ECO:0000313" key="4">
    <source>
        <dbReference type="Proteomes" id="UP000001294"/>
    </source>
</evidence>